<feature type="region of interest" description="Disordered" evidence="1">
    <location>
        <begin position="78"/>
        <end position="97"/>
    </location>
</feature>
<keyword evidence="2" id="KW-0472">Membrane</keyword>
<reference evidence="3" key="1">
    <citation type="submission" date="2022-07" db="EMBL/GenBank/DDBJ databases">
        <title>Genome analysis of Parmales, a sister group of diatoms, reveals the evolutionary specialization of diatoms from phago-mixotrophs to photoautotrophs.</title>
        <authorList>
            <person name="Ban H."/>
            <person name="Sato S."/>
            <person name="Yoshikawa S."/>
            <person name="Kazumasa Y."/>
            <person name="Nakamura Y."/>
            <person name="Ichinomiya M."/>
            <person name="Saitoh K."/>
            <person name="Sato N."/>
            <person name="Blanc-Mathieu R."/>
            <person name="Endo H."/>
            <person name="Kuwata A."/>
            <person name="Ogata H."/>
        </authorList>
    </citation>
    <scope>NUCLEOTIDE SEQUENCE</scope>
</reference>
<proteinExistence type="predicted"/>
<keyword evidence="2" id="KW-0812">Transmembrane</keyword>
<evidence type="ECO:0000256" key="2">
    <source>
        <dbReference type="SAM" id="Phobius"/>
    </source>
</evidence>
<dbReference type="OrthoDB" id="47478at2759"/>
<feature type="transmembrane region" description="Helical" evidence="2">
    <location>
        <begin position="28"/>
        <end position="53"/>
    </location>
</feature>
<evidence type="ECO:0000313" key="4">
    <source>
        <dbReference type="Proteomes" id="UP001165082"/>
    </source>
</evidence>
<dbReference type="AlphaFoldDB" id="A0A9W6ZHX9"/>
<gene>
    <name evidence="3" type="ORF">TrRE_jg10849</name>
</gene>
<dbReference type="Proteomes" id="UP001165082">
    <property type="component" value="Unassembled WGS sequence"/>
</dbReference>
<keyword evidence="4" id="KW-1185">Reference proteome</keyword>
<sequence>MLVLNAVAQWVNQWARLRYPDYESSNSYPGNVLCNVFFAASFVFGGIGGAGQFRAEEKVRRERGEVTIWEKVARLVKGGEKEEGGEEEGARLSGTSA</sequence>
<comment type="caution">
    <text evidence="3">The sequence shown here is derived from an EMBL/GenBank/DDBJ whole genome shotgun (WGS) entry which is preliminary data.</text>
</comment>
<organism evidence="3 4">
    <name type="scientific">Triparma retinervis</name>
    <dbReference type="NCBI Taxonomy" id="2557542"/>
    <lineage>
        <taxon>Eukaryota</taxon>
        <taxon>Sar</taxon>
        <taxon>Stramenopiles</taxon>
        <taxon>Ochrophyta</taxon>
        <taxon>Bolidophyceae</taxon>
        <taxon>Parmales</taxon>
        <taxon>Triparmaceae</taxon>
        <taxon>Triparma</taxon>
    </lineage>
</organism>
<keyword evidence="2" id="KW-1133">Transmembrane helix</keyword>
<protein>
    <submittedName>
        <fullName evidence="3">Uncharacterized protein</fullName>
    </submittedName>
</protein>
<evidence type="ECO:0000256" key="1">
    <source>
        <dbReference type="SAM" id="MobiDB-lite"/>
    </source>
</evidence>
<evidence type="ECO:0000313" key="3">
    <source>
        <dbReference type="EMBL" id="GMH54809.1"/>
    </source>
</evidence>
<accession>A0A9W6ZHX9</accession>
<name>A0A9W6ZHX9_9STRA</name>
<dbReference type="EMBL" id="BRXZ01000818">
    <property type="protein sequence ID" value="GMH54809.1"/>
    <property type="molecule type" value="Genomic_DNA"/>
</dbReference>